<dbReference type="RefSeq" id="WP_090145685.1">
    <property type="nucleotide sequence ID" value="NZ_FNAN01000001.1"/>
</dbReference>
<dbReference type="STRING" id="659014.SAMN04487996_101113"/>
<dbReference type="EMBL" id="FNAN01000001">
    <property type="protein sequence ID" value="SDD47496.1"/>
    <property type="molecule type" value="Genomic_DNA"/>
</dbReference>
<evidence type="ECO:0000313" key="3">
    <source>
        <dbReference type="EMBL" id="SDD47496.1"/>
    </source>
</evidence>
<dbReference type="Gene3D" id="2.30.42.10">
    <property type="match status" value="1"/>
</dbReference>
<dbReference type="Pfam" id="PF13229">
    <property type="entry name" value="Beta_helix"/>
    <property type="match status" value="1"/>
</dbReference>
<dbReference type="SUPFAM" id="SSF51126">
    <property type="entry name" value="Pectin lyase-like"/>
    <property type="match status" value="1"/>
</dbReference>
<gene>
    <name evidence="3" type="ORF">SAMN04487996_101113</name>
</gene>
<keyword evidence="1" id="KW-0732">Signal</keyword>
<feature type="chain" id="PRO_5011729542" evidence="1">
    <location>
        <begin position="27"/>
        <end position="785"/>
    </location>
</feature>
<reference evidence="4" key="1">
    <citation type="submission" date="2016-10" db="EMBL/GenBank/DDBJ databases">
        <authorList>
            <person name="Varghese N."/>
            <person name="Submissions S."/>
        </authorList>
    </citation>
    <scope>NUCLEOTIDE SEQUENCE [LARGE SCALE GENOMIC DNA]</scope>
    <source>
        <strain evidence="4">DSM 25329</strain>
    </source>
</reference>
<dbReference type="OrthoDB" id="9808066at2"/>
<feature type="domain" description="Right handed beta helix" evidence="2">
    <location>
        <begin position="315"/>
        <end position="452"/>
    </location>
</feature>
<dbReference type="InterPro" id="IPR011050">
    <property type="entry name" value="Pectin_lyase_fold/virulence"/>
</dbReference>
<dbReference type="AlphaFoldDB" id="A0A1G6V3I9"/>
<dbReference type="InterPro" id="IPR012334">
    <property type="entry name" value="Pectin_lyas_fold"/>
</dbReference>
<name>A0A1G6V3I9_9BACT</name>
<evidence type="ECO:0000256" key="1">
    <source>
        <dbReference type="SAM" id="SignalP"/>
    </source>
</evidence>
<dbReference type="InterPro" id="IPR036034">
    <property type="entry name" value="PDZ_sf"/>
</dbReference>
<dbReference type="SUPFAM" id="SSF50156">
    <property type="entry name" value="PDZ domain-like"/>
    <property type="match status" value="1"/>
</dbReference>
<proteinExistence type="predicted"/>
<evidence type="ECO:0000313" key="4">
    <source>
        <dbReference type="Proteomes" id="UP000198748"/>
    </source>
</evidence>
<dbReference type="PANTHER" id="PTHR36453">
    <property type="entry name" value="SECRETED PROTEIN-RELATED"/>
    <property type="match status" value="1"/>
</dbReference>
<dbReference type="Proteomes" id="UP000198748">
    <property type="component" value="Unassembled WGS sequence"/>
</dbReference>
<dbReference type="InterPro" id="IPR039448">
    <property type="entry name" value="Beta_helix"/>
</dbReference>
<sequence>MNRTFKKQITLTLCALSTVLATSLLAADIYIAPNGSDRNAGSREKPLATLKAARDKVRNMRGTVTVFLRGGTYYLSEPIVFGPEDSRAEGQVVTYKAYPGEKVTVSGAAVVPVKWLEYKGNIKKSVIGGNYVFDQLFIGHKKLHIARYPNFDPAASHFGGYSADVLSPAKIKSWKKPEGAFIHAMHKHEWGDYHYRVTGKSSGTTLALEGGYQNNRQMGMHDKYRFIENLLEELDAPDEWYYDAASRTLYVYAPGDVREVFAPQIRHLFEFRGSAQKPVRNIHIEGFELAHTLRTFMETKEPLLRSDWAIYRGGAVLLDGTENCGIRKCHFKAVGGNGVFFSNYNRGGEVSGCHFEETGASAVCFVGDPAAVRSPSFEYNQSVAYERMDKAPGPKTDNYPAQCKVYDNLMHGLGRVEKQIAGVQISMSMDITVSHNTIYNIPRAGINVSEGTWGGHLIEFNDVFDTVLETGDHGSFNSWGRDRFWHPVRERMDSLAAAHPELILLDAGKTTIIRNNRFRCDHGWDIDLDDGSSNYHIYNNLCLNGGLKLREGFQRVVENNIMVNNSFHPHVWFAQSGDVFRKNIVTKPYAPIRVNEWGKEVDFNLFPDQQALEKARQNGTDAHSLAGDAMFEDAANGNYRVKPGSPALKLGFVNFPMDEFGVVSPELKSQAAKVPLPVAKSAADSKVSSEMAWLGGKLRNVNGLGDRSAYGLPDEQGVVVEAAPENSILARAGMKPGDVIRILNHRDIANVTELMDVFQEINWMGEGEVAFFRNQAMQKLKVSFK</sequence>
<dbReference type="Gene3D" id="2.160.20.10">
    <property type="entry name" value="Single-stranded right-handed beta-helix, Pectin lyase-like"/>
    <property type="match status" value="2"/>
</dbReference>
<dbReference type="SMART" id="SM00710">
    <property type="entry name" value="PbH1"/>
    <property type="match status" value="4"/>
</dbReference>
<evidence type="ECO:0000259" key="2">
    <source>
        <dbReference type="Pfam" id="PF13229"/>
    </source>
</evidence>
<organism evidence="3 4">
    <name type="scientific">Dyadobacter soli</name>
    <dbReference type="NCBI Taxonomy" id="659014"/>
    <lineage>
        <taxon>Bacteria</taxon>
        <taxon>Pseudomonadati</taxon>
        <taxon>Bacteroidota</taxon>
        <taxon>Cytophagia</taxon>
        <taxon>Cytophagales</taxon>
        <taxon>Spirosomataceae</taxon>
        <taxon>Dyadobacter</taxon>
    </lineage>
</organism>
<dbReference type="InterPro" id="IPR006626">
    <property type="entry name" value="PbH1"/>
</dbReference>
<feature type="signal peptide" evidence="1">
    <location>
        <begin position="1"/>
        <end position="26"/>
    </location>
</feature>
<protein>
    <submittedName>
        <fullName evidence="3">Right handed beta helix region</fullName>
    </submittedName>
</protein>
<accession>A0A1G6V3I9</accession>
<keyword evidence="4" id="KW-1185">Reference proteome</keyword>
<dbReference type="PANTHER" id="PTHR36453:SF1">
    <property type="entry name" value="RIGHT HANDED BETA HELIX DOMAIN-CONTAINING PROTEIN"/>
    <property type="match status" value="1"/>
</dbReference>